<organism evidence="2 3">
    <name type="scientific">Macrolepiota fuliginosa MF-IS2</name>
    <dbReference type="NCBI Taxonomy" id="1400762"/>
    <lineage>
        <taxon>Eukaryota</taxon>
        <taxon>Fungi</taxon>
        <taxon>Dikarya</taxon>
        <taxon>Basidiomycota</taxon>
        <taxon>Agaricomycotina</taxon>
        <taxon>Agaricomycetes</taxon>
        <taxon>Agaricomycetidae</taxon>
        <taxon>Agaricales</taxon>
        <taxon>Agaricineae</taxon>
        <taxon>Agaricaceae</taxon>
        <taxon>Macrolepiota</taxon>
    </lineage>
</organism>
<name>A0A9P5WY69_9AGAR</name>
<gene>
    <name evidence="2" type="ORF">P691DRAFT_616527</name>
</gene>
<dbReference type="AlphaFoldDB" id="A0A9P5WY69"/>
<reference evidence="2" key="1">
    <citation type="submission" date="2020-11" db="EMBL/GenBank/DDBJ databases">
        <authorList>
            <consortium name="DOE Joint Genome Institute"/>
            <person name="Ahrendt S."/>
            <person name="Riley R."/>
            <person name="Andreopoulos W."/>
            <person name="Labutti K."/>
            <person name="Pangilinan J."/>
            <person name="Ruiz-Duenas F.J."/>
            <person name="Barrasa J.M."/>
            <person name="Sanchez-Garcia M."/>
            <person name="Camarero S."/>
            <person name="Miyauchi S."/>
            <person name="Serrano A."/>
            <person name="Linde D."/>
            <person name="Babiker R."/>
            <person name="Drula E."/>
            <person name="Ayuso-Fernandez I."/>
            <person name="Pacheco R."/>
            <person name="Padilla G."/>
            <person name="Ferreira P."/>
            <person name="Barriuso J."/>
            <person name="Kellner H."/>
            <person name="Castanera R."/>
            <person name="Alfaro M."/>
            <person name="Ramirez L."/>
            <person name="Pisabarro A.G."/>
            <person name="Kuo A."/>
            <person name="Tritt A."/>
            <person name="Lipzen A."/>
            <person name="He G."/>
            <person name="Yan M."/>
            <person name="Ng V."/>
            <person name="Cullen D."/>
            <person name="Martin F."/>
            <person name="Rosso M.-N."/>
            <person name="Henrissat B."/>
            <person name="Hibbett D."/>
            <person name="Martinez A.T."/>
            <person name="Grigoriev I.V."/>
        </authorList>
    </citation>
    <scope>NUCLEOTIDE SEQUENCE</scope>
    <source>
        <strain evidence="2">MF-IS2</strain>
    </source>
</reference>
<keyword evidence="3" id="KW-1185">Reference proteome</keyword>
<evidence type="ECO:0000256" key="1">
    <source>
        <dbReference type="SAM" id="MobiDB-lite"/>
    </source>
</evidence>
<accession>A0A9P5WY69</accession>
<proteinExistence type="predicted"/>
<evidence type="ECO:0000313" key="2">
    <source>
        <dbReference type="EMBL" id="KAF9439940.1"/>
    </source>
</evidence>
<evidence type="ECO:0000313" key="3">
    <source>
        <dbReference type="Proteomes" id="UP000807342"/>
    </source>
</evidence>
<sequence length="67" mass="7404">SNSHPQSSPAPRHFVLAGLPPTLPPSASRHALQQQNKVLHQLLETACVELEKGYTIQKLMEHENGQL</sequence>
<dbReference type="EMBL" id="MU153133">
    <property type="protein sequence ID" value="KAF9439940.1"/>
    <property type="molecule type" value="Genomic_DNA"/>
</dbReference>
<feature type="non-terminal residue" evidence="2">
    <location>
        <position position="67"/>
    </location>
</feature>
<feature type="region of interest" description="Disordered" evidence="1">
    <location>
        <begin position="1"/>
        <end position="28"/>
    </location>
</feature>
<dbReference type="Proteomes" id="UP000807342">
    <property type="component" value="Unassembled WGS sequence"/>
</dbReference>
<protein>
    <submittedName>
        <fullName evidence="2">Uncharacterized protein</fullName>
    </submittedName>
</protein>
<feature type="non-terminal residue" evidence="2">
    <location>
        <position position="1"/>
    </location>
</feature>
<comment type="caution">
    <text evidence="2">The sequence shown here is derived from an EMBL/GenBank/DDBJ whole genome shotgun (WGS) entry which is preliminary data.</text>
</comment>